<comment type="caution">
    <text evidence="4">The sequence shown here is derived from an EMBL/GenBank/DDBJ whole genome shotgun (WGS) entry which is preliminary data.</text>
</comment>
<dbReference type="PANTHER" id="PTHR43662:SF3">
    <property type="entry name" value="DOMAIN PROTEIN, PUTATIVE (AFU_ORTHOLOGUE AFUA_6G11970)-RELATED"/>
    <property type="match status" value="1"/>
</dbReference>
<sequence length="733" mass="78044">MRSSHTLTPALALSLFQGADAFWRMGCGIIQTGRVDPIITPGAISGHVHTLVGGSNIGIGSTGPTLSDSPCTSCEIQADKSAYWSPQLFYNYENGSFIEVPHGGSTVYYLGRGVGGAVAFPPGFQMVSGNPFLRSYDDETMTWGNSTYPSRPVADRVTFACLTAGPSPPEQHGMFTPTQCVNGMRAQIAFPSCWNGEDLYKPDGSHVAYLSQIDNGACPPTHPVYLPTLFMETLYSTDQVPRDGNSVVDSGFVFAQGDPTGFGFHGDFMNGWDQDVLTDAVENCLFPDNFGQISYCPALYASDTNGAKHNCPEQPAQIKEKVHGLLDSLPGCNDITYGPEAASFSDNICGAGAPAPPAIASTTYGTSRPTASPAPGASFGLPSQKYLGCFNDTGSPRTLNAVSTSDSQLITVEYCQKWCNDQGYRLSGLEYGQECHCDNHMNPTAIAAEADEVNQCTWVCSGTLYADFDGEQQLCGGLSHIDVYNNTDPNFNNASGDDSDSAGNSPEDPLPSEAEESNYVGCYTDIASKRTLSGSSTRGDDMTVEKCANFCSSANGGLGYKYYGLEYFSECYCGNTFTAPNQLLTPTSSPPNSTCSYKCKGDDSQICGGSNALSVYTNPTYQASSEVAFVTTNAGQYKSQHCLTEPGSGGRALQGASTTSQDMTVELCVNFCSGKSMKYAGVEYARECYCDKTIANPAATLEDCPVGKMMLCPGNETQYCGGPSLLNLYLLEN</sequence>
<feature type="signal peptide" evidence="2">
    <location>
        <begin position="1"/>
        <end position="21"/>
    </location>
</feature>
<gene>
    <name evidence="4" type="ORF">B0A50_07938</name>
</gene>
<evidence type="ECO:0000313" key="5">
    <source>
        <dbReference type="Proteomes" id="UP000308549"/>
    </source>
</evidence>
<proteinExistence type="predicted"/>
<feature type="domain" description="WSC" evidence="3">
    <location>
        <begin position="383"/>
        <end position="487"/>
    </location>
</feature>
<dbReference type="Proteomes" id="UP000308549">
    <property type="component" value="Unassembled WGS sequence"/>
</dbReference>
<reference evidence="4 5" key="1">
    <citation type="submission" date="2017-03" db="EMBL/GenBank/DDBJ databases">
        <title>Genomes of endolithic fungi from Antarctica.</title>
        <authorList>
            <person name="Coleine C."/>
            <person name="Masonjones S."/>
            <person name="Stajich J.E."/>
        </authorList>
    </citation>
    <scope>NUCLEOTIDE SEQUENCE [LARGE SCALE GENOMIC DNA]</scope>
    <source>
        <strain evidence="4 5">CCFEE 6315</strain>
    </source>
</reference>
<evidence type="ECO:0000256" key="1">
    <source>
        <dbReference type="SAM" id="MobiDB-lite"/>
    </source>
</evidence>
<feature type="compositionally biased region" description="Low complexity" evidence="1">
    <location>
        <begin position="492"/>
        <end position="505"/>
    </location>
</feature>
<keyword evidence="5" id="KW-1185">Reference proteome</keyword>
<dbReference type="AlphaFoldDB" id="A0A4U0TL38"/>
<dbReference type="PANTHER" id="PTHR43662">
    <property type="match status" value="1"/>
</dbReference>
<dbReference type="Pfam" id="PF01822">
    <property type="entry name" value="WSC"/>
    <property type="match status" value="3"/>
</dbReference>
<dbReference type="OrthoDB" id="74764at2759"/>
<feature type="domain" description="WSC" evidence="3">
    <location>
        <begin position="516"/>
        <end position="619"/>
    </location>
</feature>
<name>A0A4U0TL38_9PEZI</name>
<evidence type="ECO:0000256" key="2">
    <source>
        <dbReference type="SAM" id="SignalP"/>
    </source>
</evidence>
<dbReference type="InterPro" id="IPR002889">
    <property type="entry name" value="WSC_carb-bd"/>
</dbReference>
<protein>
    <recommendedName>
        <fullName evidence="3">WSC domain-containing protein</fullName>
    </recommendedName>
</protein>
<feature type="chain" id="PRO_5020490968" description="WSC domain-containing protein" evidence="2">
    <location>
        <begin position="22"/>
        <end position="733"/>
    </location>
</feature>
<dbReference type="SMART" id="SM00321">
    <property type="entry name" value="WSC"/>
    <property type="match status" value="3"/>
</dbReference>
<organism evidence="4 5">
    <name type="scientific">Salinomyces thailandicus</name>
    <dbReference type="NCBI Taxonomy" id="706561"/>
    <lineage>
        <taxon>Eukaryota</taxon>
        <taxon>Fungi</taxon>
        <taxon>Dikarya</taxon>
        <taxon>Ascomycota</taxon>
        <taxon>Pezizomycotina</taxon>
        <taxon>Dothideomycetes</taxon>
        <taxon>Dothideomycetidae</taxon>
        <taxon>Mycosphaerellales</taxon>
        <taxon>Teratosphaeriaceae</taxon>
        <taxon>Salinomyces</taxon>
    </lineage>
</organism>
<evidence type="ECO:0000313" key="4">
    <source>
        <dbReference type="EMBL" id="TKA22432.1"/>
    </source>
</evidence>
<dbReference type="PROSITE" id="PS51212">
    <property type="entry name" value="WSC"/>
    <property type="match status" value="3"/>
</dbReference>
<dbReference type="InterPro" id="IPR018535">
    <property type="entry name" value="DUF1996"/>
</dbReference>
<feature type="region of interest" description="Disordered" evidence="1">
    <location>
        <begin position="489"/>
        <end position="515"/>
    </location>
</feature>
<dbReference type="EMBL" id="NAJL01000075">
    <property type="protein sequence ID" value="TKA22432.1"/>
    <property type="molecule type" value="Genomic_DNA"/>
</dbReference>
<feature type="domain" description="WSC" evidence="3">
    <location>
        <begin position="636"/>
        <end position="732"/>
    </location>
</feature>
<accession>A0A4U0TL38</accession>
<dbReference type="Pfam" id="PF09362">
    <property type="entry name" value="DUF1996"/>
    <property type="match status" value="1"/>
</dbReference>
<keyword evidence="2" id="KW-0732">Signal</keyword>
<evidence type="ECO:0000259" key="3">
    <source>
        <dbReference type="PROSITE" id="PS51212"/>
    </source>
</evidence>